<dbReference type="RefSeq" id="WP_135269301.1">
    <property type="nucleotide sequence ID" value="NZ_CP038436.1"/>
</dbReference>
<dbReference type="EMBL" id="CP038436">
    <property type="protein sequence ID" value="QBX57316.1"/>
    <property type="molecule type" value="Genomic_DNA"/>
</dbReference>
<organism evidence="1 2">
    <name type="scientific">Nocardioides seonyuensis</name>
    <dbReference type="NCBI Taxonomy" id="2518371"/>
    <lineage>
        <taxon>Bacteria</taxon>
        <taxon>Bacillati</taxon>
        <taxon>Actinomycetota</taxon>
        <taxon>Actinomycetes</taxon>
        <taxon>Propionibacteriales</taxon>
        <taxon>Nocardioidaceae</taxon>
        <taxon>Nocardioides</taxon>
    </lineage>
</organism>
<keyword evidence="2" id="KW-1185">Reference proteome</keyword>
<name>A0A4P7IIU1_9ACTN</name>
<gene>
    <name evidence="1" type="ORF">EXE58_19055</name>
</gene>
<dbReference type="KEGG" id="nsn:EXE58_19055"/>
<sequence>MDASALEPDEAAKLKLRHILRDFAPSESGRGWVGRSIRVPVHSESFAVPQLAIAALKWVGFNDSGPHDKTAWCMEGRYRDTHIALASTKFGLRVFVEGPAHGDSTRGAAELDDAASGAVAFTGTDDLEDKPELRSLVDGFISQLMAGAKVFDRHVMSPLVDAQVTSGDVTLMNQSARLRGAYDYFRWQAQAFLDGHGDEGLRRAMTEMGERAASQTGQPWFFTPFLTRTQMQYCLTAMATAYFSWLEHVLVLSLPFGSWEPEQDDIIKVISSTWTEKWALVIPASNTSERPLAALKEAAEEFRHLNVHGGFGKGNRSLLVHTPMGVLPARLTSGARAIKASVVPEAPISFVDACEIFDATDTFLRNGPLSLQMRWIESGLQVAFDAETRRSFRDTIAQGPDAFEVLVATAVELEDRMMNFDY</sequence>
<proteinExistence type="predicted"/>
<dbReference type="OrthoDB" id="6057847at2"/>
<evidence type="ECO:0000313" key="2">
    <source>
        <dbReference type="Proteomes" id="UP000294853"/>
    </source>
</evidence>
<evidence type="ECO:0000313" key="1">
    <source>
        <dbReference type="EMBL" id="QBX57316.1"/>
    </source>
</evidence>
<dbReference type="Proteomes" id="UP000294853">
    <property type="component" value="Chromosome"/>
</dbReference>
<dbReference type="AlphaFoldDB" id="A0A4P7IIU1"/>
<protein>
    <submittedName>
        <fullName evidence="1">Uncharacterized protein</fullName>
    </submittedName>
</protein>
<reference evidence="1 2" key="1">
    <citation type="submission" date="2019-03" db="EMBL/GenBank/DDBJ databases">
        <title>Three New Species of Nocardioides, Nocardioides euryhalodurans sp. nov., Nocardioides seonyuensis sp. nov. and Nocardioides eburneoflavus sp. nov. Iolated from Soil.</title>
        <authorList>
            <person name="Roh S.G."/>
            <person name="Lee C."/>
            <person name="Kim M.-K."/>
            <person name="Kim S.B."/>
        </authorList>
    </citation>
    <scope>NUCLEOTIDE SEQUENCE [LARGE SCALE GENOMIC DNA]</scope>
    <source>
        <strain evidence="1 2">MMS17-SY207-3</strain>
    </source>
</reference>
<accession>A0A4P7IIU1</accession>